<feature type="non-terminal residue" evidence="2">
    <location>
        <position position="238"/>
    </location>
</feature>
<feature type="compositionally biased region" description="Acidic residues" evidence="1">
    <location>
        <begin position="81"/>
        <end position="92"/>
    </location>
</feature>
<feature type="region of interest" description="Disordered" evidence="1">
    <location>
        <begin position="196"/>
        <end position="238"/>
    </location>
</feature>
<keyword evidence="3" id="KW-1185">Reference proteome</keyword>
<name>A0AAN6Z6L8_9PEZI</name>
<dbReference type="Proteomes" id="UP001302602">
    <property type="component" value="Unassembled WGS sequence"/>
</dbReference>
<sequence length="238" mass="26147">MASDGNQGQLELLETSTKSRPRRTYSHKGRTSWAVSLPALKPSSSSVSCRSNAQMHADSAASLVTSPVTPASHSQTSPASEESDVSDAEEDEDDDFLILSGQAFANNTKHDRRTGNGMRSLRRRPFLIFDKTESKGYKQLKNEPRPAKTPPVSRYQPGDGFSGREAKPNGSTLLVRTGKLSIARPHVGILDLTQSEPALTKKKRNIRKANLDDNSFMAAPKKKTRRPLQPKDPNQPLK</sequence>
<evidence type="ECO:0000256" key="1">
    <source>
        <dbReference type="SAM" id="MobiDB-lite"/>
    </source>
</evidence>
<feature type="compositionally biased region" description="Polar residues" evidence="1">
    <location>
        <begin position="62"/>
        <end position="78"/>
    </location>
</feature>
<dbReference type="GeneID" id="87826707"/>
<dbReference type="RefSeq" id="XP_062650304.1">
    <property type="nucleotide sequence ID" value="XM_062789937.1"/>
</dbReference>
<accession>A0AAN6Z6L8</accession>
<protein>
    <submittedName>
        <fullName evidence="2">Uncharacterized protein</fullName>
    </submittedName>
</protein>
<proteinExistence type="predicted"/>
<dbReference type="EMBL" id="MU853225">
    <property type="protein sequence ID" value="KAK4126533.1"/>
    <property type="molecule type" value="Genomic_DNA"/>
</dbReference>
<evidence type="ECO:0000313" key="3">
    <source>
        <dbReference type="Proteomes" id="UP001302602"/>
    </source>
</evidence>
<reference evidence="2" key="1">
    <citation type="journal article" date="2023" name="Mol. Phylogenet. Evol.">
        <title>Genome-scale phylogeny and comparative genomics of the fungal order Sordariales.</title>
        <authorList>
            <person name="Hensen N."/>
            <person name="Bonometti L."/>
            <person name="Westerberg I."/>
            <person name="Brannstrom I.O."/>
            <person name="Guillou S."/>
            <person name="Cros-Aarteil S."/>
            <person name="Calhoun S."/>
            <person name="Haridas S."/>
            <person name="Kuo A."/>
            <person name="Mondo S."/>
            <person name="Pangilinan J."/>
            <person name="Riley R."/>
            <person name="LaButti K."/>
            <person name="Andreopoulos B."/>
            <person name="Lipzen A."/>
            <person name="Chen C."/>
            <person name="Yan M."/>
            <person name="Daum C."/>
            <person name="Ng V."/>
            <person name="Clum A."/>
            <person name="Steindorff A."/>
            <person name="Ohm R.A."/>
            <person name="Martin F."/>
            <person name="Silar P."/>
            <person name="Natvig D.O."/>
            <person name="Lalanne C."/>
            <person name="Gautier V."/>
            <person name="Ament-Velasquez S.L."/>
            <person name="Kruys A."/>
            <person name="Hutchinson M.I."/>
            <person name="Powell A.J."/>
            <person name="Barry K."/>
            <person name="Miller A.N."/>
            <person name="Grigoriev I.V."/>
            <person name="Debuchy R."/>
            <person name="Gladieux P."/>
            <person name="Hiltunen Thoren M."/>
            <person name="Johannesson H."/>
        </authorList>
    </citation>
    <scope>NUCLEOTIDE SEQUENCE</scope>
    <source>
        <strain evidence="2">CBS 731.68</strain>
    </source>
</reference>
<comment type="caution">
    <text evidence="2">The sequence shown here is derived from an EMBL/GenBank/DDBJ whole genome shotgun (WGS) entry which is preliminary data.</text>
</comment>
<evidence type="ECO:0000313" key="2">
    <source>
        <dbReference type="EMBL" id="KAK4126533.1"/>
    </source>
</evidence>
<organism evidence="2 3">
    <name type="scientific">Parathielavia appendiculata</name>
    <dbReference type="NCBI Taxonomy" id="2587402"/>
    <lineage>
        <taxon>Eukaryota</taxon>
        <taxon>Fungi</taxon>
        <taxon>Dikarya</taxon>
        <taxon>Ascomycota</taxon>
        <taxon>Pezizomycotina</taxon>
        <taxon>Sordariomycetes</taxon>
        <taxon>Sordariomycetidae</taxon>
        <taxon>Sordariales</taxon>
        <taxon>Chaetomiaceae</taxon>
        <taxon>Parathielavia</taxon>
    </lineage>
</organism>
<reference evidence="2" key="2">
    <citation type="submission" date="2023-05" db="EMBL/GenBank/DDBJ databases">
        <authorList>
            <consortium name="Lawrence Berkeley National Laboratory"/>
            <person name="Steindorff A."/>
            <person name="Hensen N."/>
            <person name="Bonometti L."/>
            <person name="Westerberg I."/>
            <person name="Brannstrom I.O."/>
            <person name="Guillou S."/>
            <person name="Cros-Aarteil S."/>
            <person name="Calhoun S."/>
            <person name="Haridas S."/>
            <person name="Kuo A."/>
            <person name="Mondo S."/>
            <person name="Pangilinan J."/>
            <person name="Riley R."/>
            <person name="Labutti K."/>
            <person name="Andreopoulos B."/>
            <person name="Lipzen A."/>
            <person name="Chen C."/>
            <person name="Yanf M."/>
            <person name="Daum C."/>
            <person name="Ng V."/>
            <person name="Clum A."/>
            <person name="Ohm R."/>
            <person name="Martin F."/>
            <person name="Silar P."/>
            <person name="Natvig D."/>
            <person name="Lalanne C."/>
            <person name="Gautier V."/>
            <person name="Ament-Velasquez S.L."/>
            <person name="Kruys A."/>
            <person name="Hutchinson M.I."/>
            <person name="Powell A.J."/>
            <person name="Barry K."/>
            <person name="Miller A.N."/>
            <person name="Grigoriev I.V."/>
            <person name="Debuchy R."/>
            <person name="Gladieux P."/>
            <person name="Thoren M.H."/>
            <person name="Johannesson H."/>
        </authorList>
    </citation>
    <scope>NUCLEOTIDE SEQUENCE</scope>
    <source>
        <strain evidence="2">CBS 731.68</strain>
    </source>
</reference>
<feature type="compositionally biased region" description="Polar residues" evidence="1">
    <location>
        <begin position="1"/>
        <end position="18"/>
    </location>
</feature>
<gene>
    <name evidence="2" type="ORF">N657DRAFT_593031</name>
</gene>
<feature type="compositionally biased region" description="Basic residues" evidence="1">
    <location>
        <begin position="19"/>
        <end position="30"/>
    </location>
</feature>
<feature type="region of interest" description="Disordered" evidence="1">
    <location>
        <begin position="1"/>
        <end position="92"/>
    </location>
</feature>
<feature type="region of interest" description="Disordered" evidence="1">
    <location>
        <begin position="140"/>
        <end position="170"/>
    </location>
</feature>
<dbReference type="AlphaFoldDB" id="A0AAN6Z6L8"/>
<feature type="compositionally biased region" description="Polar residues" evidence="1">
    <location>
        <begin position="42"/>
        <end position="54"/>
    </location>
</feature>